<keyword evidence="1" id="KW-0175">Coiled coil</keyword>
<dbReference type="SUPFAM" id="SSF74924">
    <property type="entry name" value="Cap-Gly domain"/>
    <property type="match status" value="1"/>
</dbReference>
<dbReference type="RefSeq" id="XP_004357518.1">
    <property type="nucleotide sequence ID" value="XM_004357461.1"/>
</dbReference>
<reference evidence="4" key="1">
    <citation type="journal article" date="2011" name="Genome Res.">
        <title>Phylogeny-wide analysis of social amoeba genomes highlights ancient origins for complex intercellular communication.</title>
        <authorList>
            <person name="Heidel A.J."/>
            <person name="Lawal H.M."/>
            <person name="Felder M."/>
            <person name="Schilde C."/>
            <person name="Helps N.R."/>
            <person name="Tunggal B."/>
            <person name="Rivero F."/>
            <person name="John U."/>
            <person name="Schleicher M."/>
            <person name="Eichinger L."/>
            <person name="Platzer M."/>
            <person name="Noegel A.A."/>
            <person name="Schaap P."/>
            <person name="Gloeckner G."/>
        </authorList>
    </citation>
    <scope>NUCLEOTIDE SEQUENCE [LARGE SCALE GENOMIC DNA]</scope>
    <source>
        <strain evidence="4">SH3</strain>
    </source>
</reference>
<evidence type="ECO:0000313" key="3">
    <source>
        <dbReference type="EMBL" id="EGG19247.1"/>
    </source>
</evidence>
<dbReference type="EMBL" id="GL883015">
    <property type="protein sequence ID" value="EGG19247.1"/>
    <property type="molecule type" value="Genomic_DNA"/>
</dbReference>
<dbReference type="Pfam" id="PF01302">
    <property type="entry name" value="CAP_GLY"/>
    <property type="match status" value="1"/>
</dbReference>
<keyword evidence="4" id="KW-1185">Reference proteome</keyword>
<dbReference type="PROSITE" id="PS00845">
    <property type="entry name" value="CAP_GLY_1"/>
    <property type="match status" value="1"/>
</dbReference>
<feature type="domain" description="CAP-Gly" evidence="2">
    <location>
        <begin position="305"/>
        <end position="347"/>
    </location>
</feature>
<dbReference type="OrthoDB" id="2130750at2759"/>
<protein>
    <recommendedName>
        <fullName evidence="2">CAP-Gly domain-containing protein</fullName>
    </recommendedName>
</protein>
<dbReference type="AlphaFoldDB" id="F4PYI1"/>
<dbReference type="PANTHER" id="PTHR18916">
    <property type="entry name" value="DYNACTIN 1-RELATED MICROTUBULE-BINDING"/>
    <property type="match status" value="1"/>
</dbReference>
<proteinExistence type="predicted"/>
<name>F4PYI1_CACFS</name>
<dbReference type="Proteomes" id="UP000007797">
    <property type="component" value="Unassembled WGS sequence"/>
</dbReference>
<evidence type="ECO:0000313" key="4">
    <source>
        <dbReference type="Proteomes" id="UP000007797"/>
    </source>
</evidence>
<evidence type="ECO:0000259" key="2">
    <source>
        <dbReference type="PROSITE" id="PS50245"/>
    </source>
</evidence>
<dbReference type="SMART" id="SM01052">
    <property type="entry name" value="CAP_GLY"/>
    <property type="match status" value="1"/>
</dbReference>
<evidence type="ECO:0000256" key="1">
    <source>
        <dbReference type="SAM" id="Coils"/>
    </source>
</evidence>
<dbReference type="KEGG" id="dfa:DFA_02033"/>
<dbReference type="Gene3D" id="2.30.30.190">
    <property type="entry name" value="CAP Gly-rich-like domain"/>
    <property type="match status" value="1"/>
</dbReference>
<sequence>MDNYTIDYYIESLNSNNNEILHLEFREGLIQQLVTFKGLQSRLVKQKDDFDQSLNLIKDYQRNQEEFYQERRQLFLDRHQLCQDNQNLKRMVDQFTLEKQSMMDQVAELKEERSKLTKSVQSKDNELVSQILVKFNQKLHNDKENIRVTSQLIEMQHKLEQQQQQSDQRANLQDQQQKESFSKLVQSLESKRNQLEEMVEEINKTKVHLEIDLKINQQKYNDLKQQFSKFQNIGQLLFKFIKTPAGRTSFYGYCQSTVPQRDMKQYTPFLDQNDQLYKKSDIKIGSIVLVHDLIAHGSGIVRFIGKVSFEKGIWVGVELDTAAGKNDGAVQGKRYFTCTKKHGVFAKYDKVSLLSEPSNFSKVSSSLQICY</sequence>
<dbReference type="InterPro" id="IPR036859">
    <property type="entry name" value="CAP-Gly_dom_sf"/>
</dbReference>
<gene>
    <name evidence="3" type="ORF">DFA_02033</name>
</gene>
<dbReference type="GeneID" id="14871372"/>
<dbReference type="InterPro" id="IPR000938">
    <property type="entry name" value="CAP-Gly_domain"/>
</dbReference>
<dbReference type="STRING" id="1054147.F4PYI1"/>
<feature type="coiled-coil region" evidence="1">
    <location>
        <begin position="85"/>
        <end position="226"/>
    </location>
</feature>
<dbReference type="PROSITE" id="PS50245">
    <property type="entry name" value="CAP_GLY_2"/>
    <property type="match status" value="1"/>
</dbReference>
<organism evidence="3 4">
    <name type="scientific">Cavenderia fasciculata</name>
    <name type="common">Slime mold</name>
    <name type="synonym">Dictyostelium fasciculatum</name>
    <dbReference type="NCBI Taxonomy" id="261658"/>
    <lineage>
        <taxon>Eukaryota</taxon>
        <taxon>Amoebozoa</taxon>
        <taxon>Evosea</taxon>
        <taxon>Eumycetozoa</taxon>
        <taxon>Dictyostelia</taxon>
        <taxon>Acytosteliales</taxon>
        <taxon>Cavenderiaceae</taxon>
        <taxon>Cavenderia</taxon>
    </lineage>
</organism>
<accession>F4PYI1</accession>